<dbReference type="InterPro" id="IPR029787">
    <property type="entry name" value="Nucleotide_cyclase"/>
</dbReference>
<dbReference type="NCBIfam" id="TIGR00254">
    <property type="entry name" value="GGDEF"/>
    <property type="match status" value="1"/>
</dbReference>
<dbReference type="PANTHER" id="PTHR45138">
    <property type="entry name" value="REGULATORY COMPONENTS OF SENSORY TRANSDUCTION SYSTEM"/>
    <property type="match status" value="1"/>
</dbReference>
<evidence type="ECO:0000256" key="3">
    <source>
        <dbReference type="SAM" id="Coils"/>
    </source>
</evidence>
<dbReference type="InterPro" id="IPR043128">
    <property type="entry name" value="Rev_trsase/Diguanyl_cyclase"/>
</dbReference>
<reference evidence="5" key="2">
    <citation type="submission" date="2021-08" db="EMBL/GenBank/DDBJ databases">
        <authorList>
            <person name="Tani A."/>
            <person name="Ola A."/>
            <person name="Ogura Y."/>
            <person name="Katsura K."/>
            <person name="Hayashi T."/>
        </authorList>
    </citation>
    <scope>NUCLEOTIDE SEQUENCE</scope>
    <source>
        <strain evidence="5">DSM 19015</strain>
    </source>
</reference>
<dbReference type="EMBL" id="BPQP01000078">
    <property type="protein sequence ID" value="GJD97130.1"/>
    <property type="molecule type" value="Genomic_DNA"/>
</dbReference>
<dbReference type="RefSeq" id="WP_238246210.1">
    <property type="nucleotide sequence ID" value="NZ_BPQP01000078.1"/>
</dbReference>
<name>A0ABQ4S1Y4_9HYPH</name>
<dbReference type="Pfam" id="PF00990">
    <property type="entry name" value="GGDEF"/>
    <property type="match status" value="1"/>
</dbReference>
<comment type="caution">
    <text evidence="5">The sequence shown here is derived from an EMBL/GenBank/DDBJ whole genome shotgun (WGS) entry which is preliminary data.</text>
</comment>
<feature type="domain" description="GGDEF" evidence="4">
    <location>
        <begin position="213"/>
        <end position="348"/>
    </location>
</feature>
<dbReference type="EC" id="2.7.7.65" evidence="1"/>
<dbReference type="PANTHER" id="PTHR45138:SF9">
    <property type="entry name" value="DIGUANYLATE CYCLASE DGCM-RELATED"/>
    <property type="match status" value="1"/>
</dbReference>
<dbReference type="CDD" id="cd01949">
    <property type="entry name" value="GGDEF"/>
    <property type="match status" value="1"/>
</dbReference>
<dbReference type="InterPro" id="IPR000160">
    <property type="entry name" value="GGDEF_dom"/>
</dbReference>
<keyword evidence="3" id="KW-0175">Coiled coil</keyword>
<organism evidence="5 6">
    <name type="scientific">Methylobacterium iners</name>
    <dbReference type="NCBI Taxonomy" id="418707"/>
    <lineage>
        <taxon>Bacteria</taxon>
        <taxon>Pseudomonadati</taxon>
        <taxon>Pseudomonadota</taxon>
        <taxon>Alphaproteobacteria</taxon>
        <taxon>Hyphomicrobiales</taxon>
        <taxon>Methylobacteriaceae</taxon>
        <taxon>Methylobacterium</taxon>
    </lineage>
</organism>
<evidence type="ECO:0000259" key="4">
    <source>
        <dbReference type="PROSITE" id="PS50887"/>
    </source>
</evidence>
<dbReference type="InterPro" id="IPR050469">
    <property type="entry name" value="Diguanylate_Cyclase"/>
</dbReference>
<dbReference type="PROSITE" id="PS50887">
    <property type="entry name" value="GGDEF"/>
    <property type="match status" value="1"/>
</dbReference>
<evidence type="ECO:0000313" key="6">
    <source>
        <dbReference type="Proteomes" id="UP001055125"/>
    </source>
</evidence>
<dbReference type="SUPFAM" id="SSF55073">
    <property type="entry name" value="Nucleotide cyclase"/>
    <property type="match status" value="1"/>
</dbReference>
<protein>
    <recommendedName>
        <fullName evidence="1">diguanylate cyclase</fullName>
        <ecNumber evidence="1">2.7.7.65</ecNumber>
    </recommendedName>
</protein>
<feature type="coiled-coil region" evidence="3">
    <location>
        <begin position="155"/>
        <end position="182"/>
    </location>
</feature>
<evidence type="ECO:0000313" key="5">
    <source>
        <dbReference type="EMBL" id="GJD97130.1"/>
    </source>
</evidence>
<gene>
    <name evidence="5" type="primary">vdcA_3</name>
    <name evidence="5" type="ORF">OCOJLMKI_4358</name>
</gene>
<dbReference type="Gene3D" id="3.30.70.270">
    <property type="match status" value="1"/>
</dbReference>
<accession>A0ABQ4S1Y4</accession>
<keyword evidence="6" id="KW-1185">Reference proteome</keyword>
<comment type="catalytic activity">
    <reaction evidence="2">
        <text>2 GTP = 3',3'-c-di-GMP + 2 diphosphate</text>
        <dbReference type="Rhea" id="RHEA:24898"/>
        <dbReference type="ChEBI" id="CHEBI:33019"/>
        <dbReference type="ChEBI" id="CHEBI:37565"/>
        <dbReference type="ChEBI" id="CHEBI:58805"/>
        <dbReference type="EC" id="2.7.7.65"/>
    </reaction>
</comment>
<evidence type="ECO:0000256" key="1">
    <source>
        <dbReference type="ARBA" id="ARBA00012528"/>
    </source>
</evidence>
<proteinExistence type="predicted"/>
<evidence type="ECO:0000256" key="2">
    <source>
        <dbReference type="ARBA" id="ARBA00034247"/>
    </source>
</evidence>
<dbReference type="SMART" id="SM00267">
    <property type="entry name" value="GGDEF"/>
    <property type="match status" value="1"/>
</dbReference>
<reference evidence="5" key="1">
    <citation type="journal article" date="2021" name="Front. Microbiol.">
        <title>Comprehensive Comparative Genomics and Phenotyping of Methylobacterium Species.</title>
        <authorList>
            <person name="Alessa O."/>
            <person name="Ogura Y."/>
            <person name="Fujitani Y."/>
            <person name="Takami H."/>
            <person name="Hayashi T."/>
            <person name="Sahin N."/>
            <person name="Tani A."/>
        </authorList>
    </citation>
    <scope>NUCLEOTIDE SEQUENCE</scope>
    <source>
        <strain evidence="5">DSM 19015</strain>
    </source>
</reference>
<dbReference type="Proteomes" id="UP001055125">
    <property type="component" value="Unassembled WGS sequence"/>
</dbReference>
<sequence>MGGLSDGNDGDRERSFALAQRANELMRDYGSSATPRAYSVWYSYVSGAQPLLNDAVKRLTMQSGILSDADIDSLYETYLDSRRLSAEAERMSTNVLAEIEGIMEVIGLSLGSSAQYGASLKALSKDLDGVELTRARTREIVAALVATTREVAANNQALEARMRESRSEIETLRETLEATRIESLTDTLTGLANRKHFEDSLQRLVEGAAAGATPASLIVIDVDFFKRFNDLYGHLTGDQVLRLVAIVMREHVKGRATLARFGGEEFGIILPDTDRTAAFAIAEQVRGSVMGRELVKRSTGESLGKVTISLGVAALQPGDTPISLLERADRCMFMAKRNGRNRTVDDTTALTEADLPNVA</sequence>